<sequence length="345" mass="38145">MAQEPNRSSQNLDRKQPGDTSVSANRQTQSERRRARARRRAQAEMLARQQAEAEAENERRRQTIIGIVAVVVVIALIATIGGIVGYNIYKRHKANSLTMDQAYSQLQQVRTKPSTANKQGGLLFSREGYGKKAPGAPTMEIYMDPLCPWCGELHRQVGPTLEDMVNAGQINLVYHPMNFEDNLSTDNYSTRAAGALVYISAHDPNQRHLMDFIDNIYSKDFQPEEGSGYVPTGNDKIKTQALKAGVPQSVADKAFSGTYNDWLHASYQYTVRRPELWNTSGQAKGSLSTPTIVINGQRIDMSQVPNSSSKQRALILKSLGLNESQVGVEGEMPDIGTEGKPESMS</sequence>
<proteinExistence type="predicted"/>
<evidence type="ECO:0000313" key="5">
    <source>
        <dbReference type="Proteomes" id="UP000028730"/>
    </source>
</evidence>
<evidence type="ECO:0000259" key="3">
    <source>
        <dbReference type="Pfam" id="PF13462"/>
    </source>
</evidence>
<dbReference type="CDD" id="cd02972">
    <property type="entry name" value="DsbA_family"/>
    <property type="match status" value="1"/>
</dbReference>
<keyword evidence="5" id="KW-1185">Reference proteome</keyword>
<evidence type="ECO:0000256" key="1">
    <source>
        <dbReference type="SAM" id="MobiDB-lite"/>
    </source>
</evidence>
<dbReference type="RefSeq" id="WP_044087572.1">
    <property type="nucleotide sequence ID" value="NZ_ATLK01000001.1"/>
</dbReference>
<comment type="caution">
    <text evidence="4">The sequence shown here is derived from an EMBL/GenBank/DDBJ whole genome shotgun (WGS) entry which is preliminary data.</text>
</comment>
<dbReference type="InterPro" id="IPR012336">
    <property type="entry name" value="Thioredoxin-like_fold"/>
</dbReference>
<feature type="domain" description="Thioredoxin-like fold" evidence="3">
    <location>
        <begin position="137"/>
        <end position="306"/>
    </location>
</feature>
<feature type="compositionally biased region" description="Polar residues" evidence="1">
    <location>
        <begin position="1"/>
        <end position="11"/>
    </location>
</feature>
<dbReference type="EMBL" id="ATLK01000001">
    <property type="protein sequence ID" value="KFF31875.1"/>
    <property type="molecule type" value="Genomic_DNA"/>
</dbReference>
<protein>
    <submittedName>
        <fullName evidence="4">Putative thioredoxin domain-containing protein</fullName>
    </submittedName>
</protein>
<dbReference type="Pfam" id="PF13462">
    <property type="entry name" value="Thioredoxin_4"/>
    <property type="match status" value="1"/>
</dbReference>
<keyword evidence="2" id="KW-0472">Membrane</keyword>
<evidence type="ECO:0000313" key="4">
    <source>
        <dbReference type="EMBL" id="KFF31875.1"/>
    </source>
</evidence>
<keyword evidence="2" id="KW-0812">Transmembrane</keyword>
<feature type="transmembrane region" description="Helical" evidence="2">
    <location>
        <begin position="64"/>
        <end position="89"/>
    </location>
</feature>
<accession>A0A086BPL1</accession>
<gene>
    <name evidence="4" type="ORF">BBOMB_1284</name>
</gene>
<dbReference type="eggNOG" id="COG1651">
    <property type="taxonomic scope" value="Bacteria"/>
</dbReference>
<dbReference type="SUPFAM" id="SSF52833">
    <property type="entry name" value="Thioredoxin-like"/>
    <property type="match status" value="1"/>
</dbReference>
<dbReference type="STRING" id="1341695.BBOMB_1284"/>
<feature type="region of interest" description="Disordered" evidence="1">
    <location>
        <begin position="1"/>
        <end position="58"/>
    </location>
</feature>
<evidence type="ECO:0000256" key="2">
    <source>
        <dbReference type="SAM" id="Phobius"/>
    </source>
</evidence>
<dbReference type="Gene3D" id="3.40.30.10">
    <property type="entry name" value="Glutaredoxin"/>
    <property type="match status" value="1"/>
</dbReference>
<organism evidence="4 5">
    <name type="scientific">Bifidobacterium bombi DSM 19703</name>
    <dbReference type="NCBI Taxonomy" id="1341695"/>
    <lineage>
        <taxon>Bacteria</taxon>
        <taxon>Bacillati</taxon>
        <taxon>Actinomycetota</taxon>
        <taxon>Actinomycetes</taxon>
        <taxon>Bifidobacteriales</taxon>
        <taxon>Bifidobacteriaceae</taxon>
        <taxon>Bifidobacterium</taxon>
    </lineage>
</organism>
<feature type="compositionally biased region" description="Low complexity" evidence="1">
    <location>
        <begin position="43"/>
        <end position="52"/>
    </location>
</feature>
<keyword evidence="2" id="KW-1133">Transmembrane helix</keyword>
<dbReference type="OrthoDB" id="117402at2"/>
<dbReference type="AlphaFoldDB" id="A0A086BPL1"/>
<name>A0A086BPL1_9BIFI</name>
<reference evidence="4 5" key="1">
    <citation type="journal article" date="2014" name="Appl. Environ. Microbiol.">
        <title>Genomic encyclopedia of type strains of the genus Bifidobacterium.</title>
        <authorList>
            <person name="Milani C."/>
            <person name="Lugli G.A."/>
            <person name="Duranti S."/>
            <person name="Turroni F."/>
            <person name="Bottacini F."/>
            <person name="Mangifesta M."/>
            <person name="Sanchez B."/>
            <person name="Viappiani A."/>
            <person name="Mancabelli L."/>
            <person name="Taminiau B."/>
            <person name="Delcenserie V."/>
            <person name="Barrangou R."/>
            <person name="Margolles A."/>
            <person name="van Sinderen D."/>
            <person name="Ventura M."/>
        </authorList>
    </citation>
    <scope>NUCLEOTIDE SEQUENCE [LARGE SCALE GENOMIC DNA]</scope>
    <source>
        <strain evidence="4 5">DSM 19703</strain>
    </source>
</reference>
<feature type="region of interest" description="Disordered" evidence="1">
    <location>
        <begin position="325"/>
        <end position="345"/>
    </location>
</feature>
<dbReference type="Proteomes" id="UP000028730">
    <property type="component" value="Unassembled WGS sequence"/>
</dbReference>
<dbReference type="InterPro" id="IPR036249">
    <property type="entry name" value="Thioredoxin-like_sf"/>
</dbReference>